<reference evidence="3" key="1">
    <citation type="submission" date="2022-11" db="EMBL/GenBank/DDBJ databases">
        <authorList>
            <person name="Petersen C."/>
        </authorList>
    </citation>
    <scope>NUCLEOTIDE SEQUENCE</scope>
    <source>
        <strain evidence="3">IBT 19713</strain>
    </source>
</reference>
<dbReference type="InterPro" id="IPR050173">
    <property type="entry name" value="ABC_transporter_C-like"/>
</dbReference>
<sequence length="138" mass="15801">MIDLSDGRILDSLLLNKWTVRENIDFFATSSDNVICDALKAYNTFSHGQRQLVCLTRAIVRHGNVLVCDKATRRMRYEIADIDKNARPRIHCRCAYGRTYADLIRSHFLSSAILAITHRSSSVLDFDRVLVMEEGRIV</sequence>
<dbReference type="GeneID" id="83198253"/>
<dbReference type="Gene3D" id="3.40.50.300">
    <property type="entry name" value="P-loop containing nucleotide triphosphate hydrolases"/>
    <property type="match status" value="1"/>
</dbReference>
<keyword evidence="1" id="KW-0547">Nucleotide-binding</keyword>
<reference evidence="3" key="2">
    <citation type="journal article" date="2023" name="IMA Fungus">
        <title>Comparative genomic study of the Penicillium genus elucidates a diverse pangenome and 15 lateral gene transfer events.</title>
        <authorList>
            <person name="Petersen C."/>
            <person name="Sorensen T."/>
            <person name="Nielsen M.R."/>
            <person name="Sondergaard T.E."/>
            <person name="Sorensen J.L."/>
            <person name="Fitzpatrick D.A."/>
            <person name="Frisvad J.C."/>
            <person name="Nielsen K.L."/>
        </authorList>
    </citation>
    <scope>NUCLEOTIDE SEQUENCE</scope>
    <source>
        <strain evidence="3">IBT 19713</strain>
    </source>
</reference>
<dbReference type="GO" id="GO:0042626">
    <property type="term" value="F:ATPase-coupled transmembrane transporter activity"/>
    <property type="evidence" value="ECO:0007669"/>
    <property type="project" value="TreeGrafter"/>
</dbReference>
<dbReference type="OrthoDB" id="6500128at2759"/>
<protein>
    <recommendedName>
        <fullName evidence="5">ABC transporter domain-containing protein</fullName>
    </recommendedName>
</protein>
<evidence type="ECO:0000313" key="4">
    <source>
        <dbReference type="Proteomes" id="UP001150941"/>
    </source>
</evidence>
<accession>A0A9W9TWZ0</accession>
<evidence type="ECO:0000256" key="2">
    <source>
        <dbReference type="ARBA" id="ARBA00022840"/>
    </source>
</evidence>
<gene>
    <name evidence="3" type="ORF">N7468_001653</name>
</gene>
<dbReference type="PANTHER" id="PTHR24223:SF399">
    <property type="entry name" value="ABC TRANSPORTER ATNG"/>
    <property type="match status" value="1"/>
</dbReference>
<organism evidence="3 4">
    <name type="scientific">Penicillium chermesinum</name>
    <dbReference type="NCBI Taxonomy" id="63820"/>
    <lineage>
        <taxon>Eukaryota</taxon>
        <taxon>Fungi</taxon>
        <taxon>Dikarya</taxon>
        <taxon>Ascomycota</taxon>
        <taxon>Pezizomycotina</taxon>
        <taxon>Eurotiomycetes</taxon>
        <taxon>Eurotiomycetidae</taxon>
        <taxon>Eurotiales</taxon>
        <taxon>Aspergillaceae</taxon>
        <taxon>Penicillium</taxon>
    </lineage>
</organism>
<evidence type="ECO:0000313" key="3">
    <source>
        <dbReference type="EMBL" id="KAJ5246670.1"/>
    </source>
</evidence>
<comment type="caution">
    <text evidence="3">The sequence shown here is derived from an EMBL/GenBank/DDBJ whole genome shotgun (WGS) entry which is preliminary data.</text>
</comment>
<dbReference type="PANTHER" id="PTHR24223">
    <property type="entry name" value="ATP-BINDING CASSETTE SUB-FAMILY C"/>
    <property type="match status" value="1"/>
</dbReference>
<dbReference type="Proteomes" id="UP001150941">
    <property type="component" value="Unassembled WGS sequence"/>
</dbReference>
<name>A0A9W9TWZ0_9EURO</name>
<dbReference type="InterPro" id="IPR027417">
    <property type="entry name" value="P-loop_NTPase"/>
</dbReference>
<evidence type="ECO:0008006" key="5">
    <source>
        <dbReference type="Google" id="ProtNLM"/>
    </source>
</evidence>
<dbReference type="AlphaFoldDB" id="A0A9W9TWZ0"/>
<evidence type="ECO:0000256" key="1">
    <source>
        <dbReference type="ARBA" id="ARBA00022741"/>
    </source>
</evidence>
<proteinExistence type="predicted"/>
<dbReference type="SUPFAM" id="SSF52540">
    <property type="entry name" value="P-loop containing nucleoside triphosphate hydrolases"/>
    <property type="match status" value="1"/>
</dbReference>
<keyword evidence="4" id="KW-1185">Reference proteome</keyword>
<dbReference type="GO" id="GO:0005524">
    <property type="term" value="F:ATP binding"/>
    <property type="evidence" value="ECO:0007669"/>
    <property type="project" value="UniProtKB-KW"/>
</dbReference>
<keyword evidence="2" id="KW-0067">ATP-binding</keyword>
<dbReference type="RefSeq" id="XP_058334091.1">
    <property type="nucleotide sequence ID" value="XM_058470950.1"/>
</dbReference>
<dbReference type="EMBL" id="JAPQKS010000002">
    <property type="protein sequence ID" value="KAJ5246670.1"/>
    <property type="molecule type" value="Genomic_DNA"/>
</dbReference>
<dbReference type="GO" id="GO:0016020">
    <property type="term" value="C:membrane"/>
    <property type="evidence" value="ECO:0007669"/>
    <property type="project" value="TreeGrafter"/>
</dbReference>